<feature type="region of interest" description="Disordered" evidence="1">
    <location>
        <begin position="1"/>
        <end position="22"/>
    </location>
</feature>
<protein>
    <submittedName>
        <fullName evidence="2">Uncharacterized protein</fullName>
    </submittedName>
</protein>
<feature type="compositionally biased region" description="Polar residues" evidence="1">
    <location>
        <begin position="1"/>
        <end position="11"/>
    </location>
</feature>
<dbReference type="OrthoDB" id="10313589at2759"/>
<evidence type="ECO:0000256" key="1">
    <source>
        <dbReference type="SAM" id="MobiDB-lite"/>
    </source>
</evidence>
<dbReference type="InParanoid" id="A0A3N4LMU8"/>
<dbReference type="EMBL" id="ML121542">
    <property type="protein sequence ID" value="RPB24247.1"/>
    <property type="molecule type" value="Genomic_DNA"/>
</dbReference>
<dbReference type="Proteomes" id="UP000267821">
    <property type="component" value="Unassembled WGS sequence"/>
</dbReference>
<reference evidence="2 3" key="1">
    <citation type="journal article" date="2018" name="Nat. Ecol. Evol.">
        <title>Pezizomycetes genomes reveal the molecular basis of ectomycorrhizal truffle lifestyle.</title>
        <authorList>
            <person name="Murat C."/>
            <person name="Payen T."/>
            <person name="Noel B."/>
            <person name="Kuo A."/>
            <person name="Morin E."/>
            <person name="Chen J."/>
            <person name="Kohler A."/>
            <person name="Krizsan K."/>
            <person name="Balestrini R."/>
            <person name="Da Silva C."/>
            <person name="Montanini B."/>
            <person name="Hainaut M."/>
            <person name="Levati E."/>
            <person name="Barry K.W."/>
            <person name="Belfiori B."/>
            <person name="Cichocki N."/>
            <person name="Clum A."/>
            <person name="Dockter R.B."/>
            <person name="Fauchery L."/>
            <person name="Guy J."/>
            <person name="Iotti M."/>
            <person name="Le Tacon F."/>
            <person name="Lindquist E.A."/>
            <person name="Lipzen A."/>
            <person name="Malagnac F."/>
            <person name="Mello A."/>
            <person name="Molinier V."/>
            <person name="Miyauchi S."/>
            <person name="Poulain J."/>
            <person name="Riccioni C."/>
            <person name="Rubini A."/>
            <person name="Sitrit Y."/>
            <person name="Splivallo R."/>
            <person name="Traeger S."/>
            <person name="Wang M."/>
            <person name="Zifcakova L."/>
            <person name="Wipf D."/>
            <person name="Zambonelli A."/>
            <person name="Paolocci F."/>
            <person name="Nowrousian M."/>
            <person name="Ottonello S."/>
            <person name="Baldrian P."/>
            <person name="Spatafora J.W."/>
            <person name="Henrissat B."/>
            <person name="Nagy L.G."/>
            <person name="Aury J.M."/>
            <person name="Wincker P."/>
            <person name="Grigoriev I.V."/>
            <person name="Bonfante P."/>
            <person name="Martin F.M."/>
        </authorList>
    </citation>
    <scope>NUCLEOTIDE SEQUENCE [LARGE SCALE GENOMIC DNA]</scope>
    <source>
        <strain evidence="2 3">ATCC MYA-4762</strain>
    </source>
</reference>
<gene>
    <name evidence="2" type="ORF">L211DRAFT_848987</name>
</gene>
<name>A0A3N4LMU8_9PEZI</name>
<evidence type="ECO:0000313" key="3">
    <source>
        <dbReference type="Proteomes" id="UP000267821"/>
    </source>
</evidence>
<proteinExistence type="predicted"/>
<sequence>MATPEARNTANGDHPDPDPRPRAARWVAINDVEPGFVPYLPAFPSPELPVPDILVPEFQDPDILAFRIIQHLTLKSMRRLKEPSLRLLMPELREWPFDNLLQLWRLSIIDWWRQFMIYLINRRREESNMLPLDPRDYSYLNSIDPNNLPEELVD</sequence>
<evidence type="ECO:0000313" key="2">
    <source>
        <dbReference type="EMBL" id="RPB24247.1"/>
    </source>
</evidence>
<keyword evidence="3" id="KW-1185">Reference proteome</keyword>
<organism evidence="2 3">
    <name type="scientific">Terfezia boudieri ATCC MYA-4762</name>
    <dbReference type="NCBI Taxonomy" id="1051890"/>
    <lineage>
        <taxon>Eukaryota</taxon>
        <taxon>Fungi</taxon>
        <taxon>Dikarya</taxon>
        <taxon>Ascomycota</taxon>
        <taxon>Pezizomycotina</taxon>
        <taxon>Pezizomycetes</taxon>
        <taxon>Pezizales</taxon>
        <taxon>Pezizaceae</taxon>
        <taxon>Terfezia</taxon>
    </lineage>
</organism>
<dbReference type="AlphaFoldDB" id="A0A3N4LMU8"/>
<accession>A0A3N4LMU8</accession>